<feature type="non-terminal residue" evidence="2">
    <location>
        <position position="1"/>
    </location>
</feature>
<feature type="region of interest" description="Disordered" evidence="1">
    <location>
        <begin position="582"/>
        <end position="678"/>
    </location>
</feature>
<dbReference type="PANTHER" id="PTHR46992:SF1">
    <property type="entry name" value="GYF DOMAIN-CONTAINING PROTEIN"/>
    <property type="match status" value="1"/>
</dbReference>
<accession>A0A1D1XG61</accession>
<dbReference type="PANTHER" id="PTHR46992">
    <property type="entry name" value="GYF DOMAIN-CONTAINING PROTEIN"/>
    <property type="match status" value="1"/>
</dbReference>
<dbReference type="EMBL" id="GDJX01026543">
    <property type="protein sequence ID" value="JAT41393.1"/>
    <property type="molecule type" value="Transcribed_RNA"/>
</dbReference>
<feature type="region of interest" description="Disordered" evidence="1">
    <location>
        <begin position="92"/>
        <end position="118"/>
    </location>
</feature>
<gene>
    <name evidence="2" type="ORF">g.89851</name>
</gene>
<protein>
    <submittedName>
        <fullName evidence="2">Uncharacterized protein</fullName>
    </submittedName>
</protein>
<name>A0A1D1XG61_9ARAE</name>
<proteinExistence type="predicted"/>
<evidence type="ECO:0000256" key="1">
    <source>
        <dbReference type="SAM" id="MobiDB-lite"/>
    </source>
</evidence>
<reference evidence="2" key="1">
    <citation type="submission" date="2015-07" db="EMBL/GenBank/DDBJ databases">
        <title>Transcriptome Assembly of Anthurium amnicola.</title>
        <authorList>
            <person name="Suzuki J."/>
        </authorList>
    </citation>
    <scope>NUCLEOTIDE SEQUENCE</scope>
</reference>
<feature type="region of interest" description="Disordered" evidence="1">
    <location>
        <begin position="1"/>
        <end position="22"/>
    </location>
</feature>
<organism evidence="2">
    <name type="scientific">Anthurium amnicola</name>
    <dbReference type="NCBI Taxonomy" id="1678845"/>
    <lineage>
        <taxon>Eukaryota</taxon>
        <taxon>Viridiplantae</taxon>
        <taxon>Streptophyta</taxon>
        <taxon>Embryophyta</taxon>
        <taxon>Tracheophyta</taxon>
        <taxon>Spermatophyta</taxon>
        <taxon>Magnoliopsida</taxon>
        <taxon>Liliopsida</taxon>
        <taxon>Araceae</taxon>
        <taxon>Pothoideae</taxon>
        <taxon>Potheae</taxon>
        <taxon>Anthurium</taxon>
    </lineage>
</organism>
<feature type="region of interest" description="Disordered" evidence="1">
    <location>
        <begin position="558"/>
        <end position="577"/>
    </location>
</feature>
<dbReference type="AlphaFoldDB" id="A0A1D1XG61"/>
<feature type="compositionally biased region" description="Basic and acidic residues" evidence="1">
    <location>
        <begin position="97"/>
        <end position="106"/>
    </location>
</feature>
<evidence type="ECO:0000313" key="2">
    <source>
        <dbReference type="EMBL" id="JAT41393.1"/>
    </source>
</evidence>
<sequence>QQQQQQQLHQHPMQLLQQHQHQQQHHQQSLVQQMLFEQLLGQQINDPSFDLLQRNSMLDEVLLRERRLHDFQQQSLQRRHHDPSLEHLIQAKFGHGPHPEHPKDILDVLSHPTPPKQSQSLLDQQLLLSLQQDQFQARQFPGGSRQLPVMGEERQVGRVWAVNELGQPVRKSPSQYWSQSAGPNQLDRLQSHPRQLIFEQPSHFDRNLSLHERMKHGLYEQASQPFERPLPSPVGVPDLNMELMSRLKGLDLQEQFGRVNSSGQLGQFPSGVHSHHQQVPNQFNATQMDAIDTWSEPGGPLPNSLMESQFHQLRLEAERQRRDFRMNVGPEDPNAWTPAGTNEKSKQALTDMLHRKSNVHSLQSSELVDNVPDSSYAIREAAWPFPGTASDRPLNLVDQVSRDTFVEDISKTKMGQVVQEQLLNVNADGQAKSMESGKQLSYQNISGAVMASEHFFPTVNEVQHNIFTDSIMDGAESTDFSEAKEGEKAGTRCSKGGNMGLHNMEMEVKHSHSEELINDRLPGLVRPEGFKSSLSKRRQGSLSSQEALIDLAGVPVLRGEDRNAPSSEANIDGRRGARGLMALQVPEVPASRKDINFRRTSSSEGEAPGTSFMDMLKSTKKPAPEAESSPGALDSEGGQGTKGGKKKGKRGKQIDPSLLGFKVHSNRIMMGEIQRPDD</sequence>